<organism evidence="3 4">
    <name type="scientific">Mesorhizobium opportunistum</name>
    <dbReference type="NCBI Taxonomy" id="593909"/>
    <lineage>
        <taxon>Bacteria</taxon>
        <taxon>Pseudomonadati</taxon>
        <taxon>Pseudomonadota</taxon>
        <taxon>Alphaproteobacteria</taxon>
        <taxon>Hyphomicrobiales</taxon>
        <taxon>Phyllobacteriaceae</taxon>
        <taxon>Mesorhizobium</taxon>
    </lineage>
</organism>
<dbReference type="RefSeq" id="WP_287273441.1">
    <property type="nucleotide sequence ID" value="NZ_JAMYPN010000008.1"/>
</dbReference>
<dbReference type="PANTHER" id="PTHR11803">
    <property type="entry name" value="2-IMINOBUTANOATE/2-IMINOPROPANOATE DEAMINASE RIDA"/>
    <property type="match status" value="1"/>
</dbReference>
<proteinExistence type="inferred from homology"/>
<dbReference type="PANTHER" id="PTHR11803:SF58">
    <property type="entry name" value="PROTEIN HMF1-RELATED"/>
    <property type="match status" value="1"/>
</dbReference>
<dbReference type="InterPro" id="IPR006175">
    <property type="entry name" value="YjgF/YER057c/UK114"/>
</dbReference>
<dbReference type="Pfam" id="PF01042">
    <property type="entry name" value="Ribonuc_L-PSP"/>
    <property type="match status" value="1"/>
</dbReference>
<keyword evidence="4" id="KW-1185">Reference proteome</keyword>
<evidence type="ECO:0000256" key="2">
    <source>
        <dbReference type="SAM" id="MobiDB-lite"/>
    </source>
</evidence>
<dbReference type="EMBL" id="JAMYPJ010000006">
    <property type="protein sequence ID" value="MER8932585.1"/>
    <property type="molecule type" value="Genomic_DNA"/>
</dbReference>
<dbReference type="SUPFAM" id="SSF55298">
    <property type="entry name" value="YjgF-like"/>
    <property type="match status" value="1"/>
</dbReference>
<dbReference type="Gene3D" id="3.30.1330.40">
    <property type="entry name" value="RutC-like"/>
    <property type="match status" value="1"/>
</dbReference>
<feature type="region of interest" description="Disordered" evidence="2">
    <location>
        <begin position="1"/>
        <end position="20"/>
    </location>
</feature>
<comment type="similarity">
    <text evidence="1">Belongs to the RutC family.</text>
</comment>
<dbReference type="Proteomes" id="UP001464387">
    <property type="component" value="Unassembled WGS sequence"/>
</dbReference>
<evidence type="ECO:0000313" key="4">
    <source>
        <dbReference type="Proteomes" id="UP001464387"/>
    </source>
</evidence>
<dbReference type="CDD" id="cd00448">
    <property type="entry name" value="YjgF_YER057c_UK114_family"/>
    <property type="match status" value="1"/>
</dbReference>
<name>A0ABV1YBX0_9HYPH</name>
<accession>A0ABV1YBX0</accession>
<protein>
    <submittedName>
        <fullName evidence="3">RidA family protein</fullName>
    </submittedName>
</protein>
<sequence length="130" mass="14124">MARQVIIPKNSPPPLGPYSPATRAGDTIYVGGVLPTDAEGKLVGDGDVAAQTRHELELIKSVLEAADASLDDVVFNQVLLRDMSDYAAMNAVYRTYFPKDPPARFCIRADLVRPEFLVEIIATAHVSRQG</sequence>
<reference evidence="3 4" key="1">
    <citation type="journal article" date="2024" name="Proc. Natl. Acad. Sci. U.S.A.">
        <title>The evolutionary genomics of adaptation to stress in wild rhizobium bacteria.</title>
        <authorList>
            <person name="Kehlet-Delgado H."/>
            <person name="Montoya A.P."/>
            <person name="Jensen K.T."/>
            <person name="Wendlandt C.E."/>
            <person name="Dexheimer C."/>
            <person name="Roberts M."/>
            <person name="Torres Martinez L."/>
            <person name="Friesen M.L."/>
            <person name="Griffitts J.S."/>
            <person name="Porter S.S."/>
        </authorList>
    </citation>
    <scope>NUCLEOTIDE SEQUENCE [LARGE SCALE GENOMIC DNA]</scope>
    <source>
        <strain evidence="3 4">M0729</strain>
    </source>
</reference>
<evidence type="ECO:0000256" key="1">
    <source>
        <dbReference type="ARBA" id="ARBA00010552"/>
    </source>
</evidence>
<comment type="caution">
    <text evidence="3">The sequence shown here is derived from an EMBL/GenBank/DDBJ whole genome shotgun (WGS) entry which is preliminary data.</text>
</comment>
<gene>
    <name evidence="3" type="ORF">NKI33_06375</name>
</gene>
<evidence type="ECO:0000313" key="3">
    <source>
        <dbReference type="EMBL" id="MER8932585.1"/>
    </source>
</evidence>
<dbReference type="InterPro" id="IPR035959">
    <property type="entry name" value="RutC-like_sf"/>
</dbReference>